<dbReference type="NCBIfam" id="TIGR00199">
    <property type="entry name" value="PncC_domain"/>
    <property type="match status" value="1"/>
</dbReference>
<protein>
    <recommendedName>
        <fullName evidence="1">CinA-like protein</fullName>
    </recommendedName>
</protein>
<dbReference type="InterPro" id="IPR001453">
    <property type="entry name" value="MoaB/Mog_dom"/>
</dbReference>
<dbReference type="InterPro" id="IPR008135">
    <property type="entry name" value="Competence-induced_CinA"/>
</dbReference>
<dbReference type="Pfam" id="PF02464">
    <property type="entry name" value="CinA"/>
    <property type="match status" value="1"/>
</dbReference>
<keyword evidence="4" id="KW-1185">Reference proteome</keyword>
<dbReference type="PIRSF" id="PIRSF006728">
    <property type="entry name" value="CinA"/>
    <property type="match status" value="1"/>
</dbReference>
<name>A0ABU3K3X6_9BACT</name>
<dbReference type="InterPro" id="IPR036653">
    <property type="entry name" value="CinA-like_C"/>
</dbReference>
<dbReference type="CDD" id="cd00885">
    <property type="entry name" value="cinA"/>
    <property type="match status" value="1"/>
</dbReference>
<accession>A0ABU3K3X6</accession>
<dbReference type="SUPFAM" id="SSF53218">
    <property type="entry name" value="Molybdenum cofactor biosynthesis proteins"/>
    <property type="match status" value="1"/>
</dbReference>
<dbReference type="PANTHER" id="PTHR13939">
    <property type="entry name" value="NICOTINAMIDE-NUCLEOTIDE AMIDOHYDROLASE PNCC"/>
    <property type="match status" value="1"/>
</dbReference>
<dbReference type="Gene3D" id="3.30.70.2860">
    <property type="match status" value="1"/>
</dbReference>
<evidence type="ECO:0000313" key="3">
    <source>
        <dbReference type="EMBL" id="MDT7041081.1"/>
    </source>
</evidence>
<organism evidence="3 4">
    <name type="scientific">Candidatus Nitronereus thalassa</name>
    <dbReference type="NCBI Taxonomy" id="3020898"/>
    <lineage>
        <taxon>Bacteria</taxon>
        <taxon>Pseudomonadati</taxon>
        <taxon>Nitrospirota</taxon>
        <taxon>Nitrospiria</taxon>
        <taxon>Nitrospirales</taxon>
        <taxon>Nitrospiraceae</taxon>
        <taxon>Candidatus Nitronereus</taxon>
    </lineage>
</organism>
<dbReference type="PANTHER" id="PTHR13939:SF0">
    <property type="entry name" value="NMN AMIDOHYDROLASE-LIKE PROTEIN YFAY"/>
    <property type="match status" value="1"/>
</dbReference>
<dbReference type="Pfam" id="PF00994">
    <property type="entry name" value="MoCF_biosynth"/>
    <property type="match status" value="1"/>
</dbReference>
<sequence>MITAEIIVVGSELLLGGRADTNSIFLAEMLAEQGIEARFKTVVGDDIEDICGVLAQASKRAKVVLVTGGLGPTVDDVTREAMSKLTETSLRLRPRALRSIQARFKVVGRTVTANQRRQAYLPSGADLLRNTTGTAPGFSLKWRKCRIFCLPGVSHEARAMFLDSVLPILVKEHLFGQGIESRSLQTFGLIEGVVDERIQGVVPEASGVQVGILASPLGVSVSLTRLPNANRFNAKIGNENRENFNVPLEEYLMNLSTKLQPFVFGLDGQPMEEIIGQALSKRGLTLAMAESCTGGLIGHRLTQVPGSSSYMDRGVVCYSNQAKMDLLGVTKNILQKHGAVSAPVAKAMAEGIRSRSGVDLGLSVTGIAGPGGGTPIKPVGLVYVALSIQGKTFTKEFRFQGDRNMVKLRASQGALDVLRRWLFGISIADDD</sequence>
<dbReference type="NCBIfam" id="NF001813">
    <property type="entry name" value="PRK00549.1"/>
    <property type="match status" value="1"/>
</dbReference>
<dbReference type="Gene3D" id="3.90.950.20">
    <property type="entry name" value="CinA-like"/>
    <property type="match status" value="1"/>
</dbReference>
<evidence type="ECO:0000256" key="1">
    <source>
        <dbReference type="HAMAP-Rule" id="MF_00226"/>
    </source>
</evidence>
<dbReference type="SUPFAM" id="SSF142433">
    <property type="entry name" value="CinA-like"/>
    <property type="match status" value="1"/>
</dbReference>
<dbReference type="Proteomes" id="UP001250932">
    <property type="component" value="Unassembled WGS sequence"/>
</dbReference>
<dbReference type="HAMAP" id="MF_00226_B">
    <property type="entry name" value="CinA_B"/>
    <property type="match status" value="1"/>
</dbReference>
<dbReference type="InterPro" id="IPR036425">
    <property type="entry name" value="MoaB/Mog-like_dom_sf"/>
</dbReference>
<evidence type="ECO:0000313" key="4">
    <source>
        <dbReference type="Proteomes" id="UP001250932"/>
    </source>
</evidence>
<comment type="caution">
    <text evidence="3">The sequence shown here is derived from an EMBL/GenBank/DDBJ whole genome shotgun (WGS) entry which is preliminary data.</text>
</comment>
<gene>
    <name evidence="3" type="ORF">PPG34_01885</name>
</gene>
<feature type="domain" description="MoaB/Mog" evidence="2">
    <location>
        <begin position="5"/>
        <end position="171"/>
    </location>
</feature>
<dbReference type="RefSeq" id="WP_313831440.1">
    <property type="nucleotide sequence ID" value="NZ_JAQOUE010000001.1"/>
</dbReference>
<dbReference type="InterPro" id="IPR008136">
    <property type="entry name" value="CinA_C"/>
</dbReference>
<proteinExistence type="inferred from homology"/>
<comment type="similarity">
    <text evidence="1">Belongs to the CinA family.</text>
</comment>
<dbReference type="InterPro" id="IPR050101">
    <property type="entry name" value="CinA"/>
</dbReference>
<reference evidence="3 4" key="1">
    <citation type="journal article" date="2023" name="ISME J.">
        <title>Cultivation and genomic characterization of novel and ubiquitous marine nitrite-oxidizing bacteria from the Nitrospirales.</title>
        <authorList>
            <person name="Mueller A.J."/>
            <person name="Daebeler A."/>
            <person name="Herbold C.W."/>
            <person name="Kirkegaard R.H."/>
            <person name="Daims H."/>
        </authorList>
    </citation>
    <scope>NUCLEOTIDE SEQUENCE [LARGE SCALE GENOMIC DNA]</scope>
    <source>
        <strain evidence="3 4">EB</strain>
    </source>
</reference>
<dbReference type="EMBL" id="JAQOUE010000001">
    <property type="protein sequence ID" value="MDT7041081.1"/>
    <property type="molecule type" value="Genomic_DNA"/>
</dbReference>
<dbReference type="Gene3D" id="3.40.980.10">
    <property type="entry name" value="MoaB/Mog-like domain"/>
    <property type="match status" value="1"/>
</dbReference>
<evidence type="ECO:0000259" key="2">
    <source>
        <dbReference type="SMART" id="SM00852"/>
    </source>
</evidence>
<dbReference type="SMART" id="SM00852">
    <property type="entry name" value="MoCF_biosynth"/>
    <property type="match status" value="1"/>
</dbReference>
<dbReference type="NCBIfam" id="TIGR00200">
    <property type="entry name" value="cinA_nterm"/>
    <property type="match status" value="1"/>
</dbReference>